<evidence type="ECO:0000313" key="3">
    <source>
        <dbReference type="Proteomes" id="UP001281447"/>
    </source>
</evidence>
<name>A0ABU5C3Y7_9BACI</name>
<evidence type="ECO:0000313" key="2">
    <source>
        <dbReference type="EMBL" id="MDY0394021.1"/>
    </source>
</evidence>
<organism evidence="2 3">
    <name type="scientific">Tigheibacillus halophilus</name>
    <dbReference type="NCBI Taxonomy" id="361280"/>
    <lineage>
        <taxon>Bacteria</taxon>
        <taxon>Bacillati</taxon>
        <taxon>Bacillota</taxon>
        <taxon>Bacilli</taxon>
        <taxon>Bacillales</taxon>
        <taxon>Bacillaceae</taxon>
        <taxon>Tigheibacillus</taxon>
    </lineage>
</organism>
<reference evidence="2 3" key="1">
    <citation type="submission" date="2023-10" db="EMBL/GenBank/DDBJ databases">
        <title>Virgibacillus halophilus 5B73C genome.</title>
        <authorList>
            <person name="Miliotis G."/>
            <person name="Sengupta P."/>
            <person name="Hameed A."/>
            <person name="Chuvochina M."/>
            <person name="Mcdonagh F."/>
            <person name="Simpson A.C."/>
            <person name="Singh N.K."/>
            <person name="Rekha P.D."/>
            <person name="Raman K."/>
            <person name="Hugenholtz P."/>
            <person name="Venkateswaran K."/>
        </authorList>
    </citation>
    <scope>NUCLEOTIDE SEQUENCE [LARGE SCALE GENOMIC DNA]</scope>
    <source>
        <strain evidence="2 3">5B73C</strain>
    </source>
</reference>
<accession>A0ABU5C3Y7</accession>
<dbReference type="EMBL" id="JAWDIP010000003">
    <property type="protein sequence ID" value="MDY0394021.1"/>
    <property type="molecule type" value="Genomic_DNA"/>
</dbReference>
<comment type="caution">
    <text evidence="2">The sequence shown here is derived from an EMBL/GenBank/DDBJ whole genome shotgun (WGS) entry which is preliminary data.</text>
</comment>
<evidence type="ECO:0000256" key="1">
    <source>
        <dbReference type="SAM" id="MobiDB-lite"/>
    </source>
</evidence>
<feature type="region of interest" description="Disordered" evidence="1">
    <location>
        <begin position="1"/>
        <end position="21"/>
    </location>
</feature>
<gene>
    <name evidence="2" type="ORF">RWE15_05460</name>
</gene>
<keyword evidence="3" id="KW-1185">Reference proteome</keyword>
<proteinExistence type="predicted"/>
<sequence length="48" mass="5535">MNRLDEADSDDNCDEIPRKHAGKHILIGNKKIGKQIINHIQNMHDLNM</sequence>
<protein>
    <submittedName>
        <fullName evidence="2">Uncharacterized protein</fullName>
    </submittedName>
</protein>
<dbReference type="Proteomes" id="UP001281447">
    <property type="component" value="Unassembled WGS sequence"/>
</dbReference>